<accession>A0A453A118</accession>
<feature type="compositionally biased region" description="Basic residues" evidence="6">
    <location>
        <begin position="192"/>
        <end position="207"/>
    </location>
</feature>
<evidence type="ECO:0000313" key="9">
    <source>
        <dbReference type="Proteomes" id="UP000015105"/>
    </source>
</evidence>
<reference evidence="8" key="4">
    <citation type="submission" date="2019-03" db="UniProtKB">
        <authorList>
            <consortium name="EnsemblPlants"/>
        </authorList>
    </citation>
    <scope>IDENTIFICATION</scope>
</reference>
<feature type="compositionally biased region" description="Low complexity" evidence="6">
    <location>
        <begin position="154"/>
        <end position="165"/>
    </location>
</feature>
<dbReference type="PANTHER" id="PTHR31221:SF366">
    <property type="entry name" value="OS05G0583000 PROTEIN"/>
    <property type="match status" value="1"/>
</dbReference>
<proteinExistence type="predicted"/>
<organism evidence="8 9">
    <name type="scientific">Aegilops tauschii subsp. strangulata</name>
    <name type="common">Goatgrass</name>
    <dbReference type="NCBI Taxonomy" id="200361"/>
    <lineage>
        <taxon>Eukaryota</taxon>
        <taxon>Viridiplantae</taxon>
        <taxon>Streptophyta</taxon>
        <taxon>Embryophyta</taxon>
        <taxon>Tracheophyta</taxon>
        <taxon>Spermatophyta</taxon>
        <taxon>Magnoliopsida</taxon>
        <taxon>Liliopsida</taxon>
        <taxon>Poales</taxon>
        <taxon>Poaceae</taxon>
        <taxon>BOP clade</taxon>
        <taxon>Pooideae</taxon>
        <taxon>Triticodae</taxon>
        <taxon>Triticeae</taxon>
        <taxon>Triticinae</taxon>
        <taxon>Aegilops</taxon>
    </lineage>
</organism>
<dbReference type="EnsemblPlants" id="AET1Gv20999800.8">
    <property type="protein sequence ID" value="AET1Gv20999800.8"/>
    <property type="gene ID" value="AET1Gv20999800"/>
</dbReference>
<dbReference type="PROSITE" id="PS50811">
    <property type="entry name" value="WRKY"/>
    <property type="match status" value="1"/>
</dbReference>
<reference evidence="8" key="5">
    <citation type="journal article" date="2021" name="G3 (Bethesda)">
        <title>Aegilops tauschii genome assembly Aet v5.0 features greater sequence contiguity and improved annotation.</title>
        <authorList>
            <person name="Wang L."/>
            <person name="Zhu T."/>
            <person name="Rodriguez J.C."/>
            <person name="Deal K.R."/>
            <person name="Dubcovsky J."/>
            <person name="McGuire P.E."/>
            <person name="Lux T."/>
            <person name="Spannagl M."/>
            <person name="Mayer K.F.X."/>
            <person name="Baldrich P."/>
            <person name="Meyers B.C."/>
            <person name="Huo N."/>
            <person name="Gu Y.Q."/>
            <person name="Zhou H."/>
            <person name="Devos K.M."/>
            <person name="Bennetzen J.L."/>
            <person name="Unver T."/>
            <person name="Budak H."/>
            <person name="Gulick P.J."/>
            <person name="Galiba G."/>
            <person name="Kalapos B."/>
            <person name="Nelson D.R."/>
            <person name="Li P."/>
            <person name="You F.M."/>
            <person name="Luo M.C."/>
            <person name="Dvorak J."/>
        </authorList>
    </citation>
    <scope>NUCLEOTIDE SEQUENCE [LARGE SCALE GENOMIC DNA]</scope>
    <source>
        <strain evidence="8">cv. AL8/78</strain>
    </source>
</reference>
<keyword evidence="9" id="KW-1185">Reference proteome</keyword>
<dbReference type="Proteomes" id="UP000015105">
    <property type="component" value="Chromosome 1D"/>
</dbReference>
<dbReference type="GO" id="GO:0003700">
    <property type="term" value="F:DNA-binding transcription factor activity"/>
    <property type="evidence" value="ECO:0007669"/>
    <property type="project" value="InterPro"/>
</dbReference>
<dbReference type="Pfam" id="PF03106">
    <property type="entry name" value="WRKY"/>
    <property type="match status" value="1"/>
</dbReference>
<dbReference type="FunFam" id="2.20.25.80:FF:000003">
    <property type="entry name" value="WRKY transcription factor 57"/>
    <property type="match status" value="1"/>
</dbReference>
<dbReference type="Gene3D" id="2.20.25.80">
    <property type="entry name" value="WRKY domain"/>
    <property type="match status" value="1"/>
</dbReference>
<reference evidence="9" key="2">
    <citation type="journal article" date="2017" name="Nat. Plants">
        <title>The Aegilops tauschii genome reveals multiple impacts of transposons.</title>
        <authorList>
            <person name="Zhao G."/>
            <person name="Zou C."/>
            <person name="Li K."/>
            <person name="Wang K."/>
            <person name="Li T."/>
            <person name="Gao L."/>
            <person name="Zhang X."/>
            <person name="Wang H."/>
            <person name="Yang Z."/>
            <person name="Liu X."/>
            <person name="Jiang W."/>
            <person name="Mao L."/>
            <person name="Kong X."/>
            <person name="Jiao Y."/>
            <person name="Jia J."/>
        </authorList>
    </citation>
    <scope>NUCLEOTIDE SEQUENCE [LARGE SCALE GENOMIC DNA]</scope>
    <source>
        <strain evidence="9">cv. AL8/78</strain>
    </source>
</reference>
<feature type="region of interest" description="Disordered" evidence="6">
    <location>
        <begin position="148"/>
        <end position="211"/>
    </location>
</feature>
<dbReference type="STRING" id="200361.A0A453A118"/>
<dbReference type="GO" id="GO:0005634">
    <property type="term" value="C:nucleus"/>
    <property type="evidence" value="ECO:0007669"/>
    <property type="project" value="UniProtKB-SubCell"/>
</dbReference>
<dbReference type="AlphaFoldDB" id="A0A453A118"/>
<keyword evidence="4" id="KW-0804">Transcription</keyword>
<evidence type="ECO:0000259" key="7">
    <source>
        <dbReference type="PROSITE" id="PS50811"/>
    </source>
</evidence>
<evidence type="ECO:0000256" key="3">
    <source>
        <dbReference type="ARBA" id="ARBA00023125"/>
    </source>
</evidence>
<comment type="subcellular location">
    <subcellularLocation>
        <location evidence="1">Nucleus</location>
    </subcellularLocation>
</comment>
<dbReference type="PANTHER" id="PTHR31221">
    <property type="entry name" value="WRKY TRANSCRIPTION FACTOR PROTEIN 1-RELATED"/>
    <property type="match status" value="1"/>
</dbReference>
<keyword evidence="3" id="KW-0238">DNA-binding</keyword>
<dbReference type="InterPro" id="IPR036576">
    <property type="entry name" value="WRKY_dom_sf"/>
</dbReference>
<sequence length="363" mass="38577">TLIPRACEHTSFLPKVKVVVVSCFAAPQRGKDAFCAPQLNACRPFPSSPIQRSASISPAPKPRVHHSMSGSAAASGGDLGGGQIYGDHVFFQSQSACGGGDGGGVIPSTYSSITDYLHGLLDPAELAKHLDVPPCYPTMRDAIGAVATPVTPNSSTSGEAAGAESHGCKRGSPSPEEGDEDRSADHGSCRSEKKKTKEGKREKKPRGSRVAFATKSEVDHLDDGYRWRKYGQKAVKNSSFPRSYYRCTAAQCGVKKLVERSQQDPSTVVTTYEGRHAHPSPVAAHCGSRMLMGTGVHTVYSLDVLQHQHRGFFPAGTDVYGRMCAPPSTAASVVAHRSSEYGGMQAQAGLLPDAVMSYEHVHP</sequence>
<feature type="region of interest" description="Disordered" evidence="6">
    <location>
        <begin position="48"/>
        <end position="75"/>
    </location>
</feature>
<dbReference type="SMART" id="SM00774">
    <property type="entry name" value="WRKY"/>
    <property type="match status" value="1"/>
</dbReference>
<reference evidence="8" key="3">
    <citation type="journal article" date="2017" name="Nature">
        <title>Genome sequence of the progenitor of the wheat D genome Aegilops tauschii.</title>
        <authorList>
            <person name="Luo M.C."/>
            <person name="Gu Y.Q."/>
            <person name="Puiu D."/>
            <person name="Wang H."/>
            <person name="Twardziok S.O."/>
            <person name="Deal K.R."/>
            <person name="Huo N."/>
            <person name="Zhu T."/>
            <person name="Wang L."/>
            <person name="Wang Y."/>
            <person name="McGuire P.E."/>
            <person name="Liu S."/>
            <person name="Long H."/>
            <person name="Ramasamy R.K."/>
            <person name="Rodriguez J.C."/>
            <person name="Van S.L."/>
            <person name="Yuan L."/>
            <person name="Wang Z."/>
            <person name="Xia Z."/>
            <person name="Xiao L."/>
            <person name="Anderson O.D."/>
            <person name="Ouyang S."/>
            <person name="Liang Y."/>
            <person name="Zimin A.V."/>
            <person name="Pertea G."/>
            <person name="Qi P."/>
            <person name="Bennetzen J.L."/>
            <person name="Dai X."/>
            <person name="Dawson M.W."/>
            <person name="Muller H.G."/>
            <person name="Kugler K."/>
            <person name="Rivarola-Duarte L."/>
            <person name="Spannagl M."/>
            <person name="Mayer K.F.X."/>
            <person name="Lu F.H."/>
            <person name="Bevan M.W."/>
            <person name="Leroy P."/>
            <person name="Li P."/>
            <person name="You F.M."/>
            <person name="Sun Q."/>
            <person name="Liu Z."/>
            <person name="Lyons E."/>
            <person name="Wicker T."/>
            <person name="Salzberg S.L."/>
            <person name="Devos K.M."/>
            <person name="Dvorak J."/>
        </authorList>
    </citation>
    <scope>NUCLEOTIDE SEQUENCE [LARGE SCALE GENOMIC DNA]</scope>
    <source>
        <strain evidence="8">cv. AL8/78</strain>
    </source>
</reference>
<evidence type="ECO:0000256" key="5">
    <source>
        <dbReference type="ARBA" id="ARBA00023242"/>
    </source>
</evidence>
<evidence type="ECO:0000256" key="6">
    <source>
        <dbReference type="SAM" id="MobiDB-lite"/>
    </source>
</evidence>
<name>A0A453A118_AEGTS</name>
<evidence type="ECO:0000256" key="4">
    <source>
        <dbReference type="ARBA" id="ARBA00023163"/>
    </source>
</evidence>
<feature type="compositionally biased region" description="Basic and acidic residues" evidence="6">
    <location>
        <begin position="181"/>
        <end position="191"/>
    </location>
</feature>
<keyword evidence="5" id="KW-0539">Nucleus</keyword>
<evidence type="ECO:0000256" key="1">
    <source>
        <dbReference type="ARBA" id="ARBA00004123"/>
    </source>
</evidence>
<dbReference type="InterPro" id="IPR044810">
    <property type="entry name" value="WRKY_plant"/>
</dbReference>
<dbReference type="GO" id="GO:0043565">
    <property type="term" value="F:sequence-specific DNA binding"/>
    <property type="evidence" value="ECO:0007669"/>
    <property type="project" value="InterPro"/>
</dbReference>
<dbReference type="SUPFAM" id="SSF118290">
    <property type="entry name" value="WRKY DNA-binding domain"/>
    <property type="match status" value="1"/>
</dbReference>
<dbReference type="Gramene" id="AET1Gv20999800.8">
    <property type="protein sequence ID" value="AET1Gv20999800.8"/>
    <property type="gene ID" value="AET1Gv20999800"/>
</dbReference>
<dbReference type="InterPro" id="IPR003657">
    <property type="entry name" value="WRKY_dom"/>
</dbReference>
<protein>
    <recommendedName>
        <fullName evidence="7">WRKY domain-containing protein</fullName>
    </recommendedName>
</protein>
<evidence type="ECO:0000256" key="2">
    <source>
        <dbReference type="ARBA" id="ARBA00023015"/>
    </source>
</evidence>
<keyword evidence="2" id="KW-0805">Transcription regulation</keyword>
<evidence type="ECO:0000313" key="8">
    <source>
        <dbReference type="EnsemblPlants" id="AET1Gv20999800.8"/>
    </source>
</evidence>
<reference evidence="9" key="1">
    <citation type="journal article" date="2014" name="Science">
        <title>Ancient hybridizations among the ancestral genomes of bread wheat.</title>
        <authorList>
            <consortium name="International Wheat Genome Sequencing Consortium,"/>
            <person name="Marcussen T."/>
            <person name="Sandve S.R."/>
            <person name="Heier L."/>
            <person name="Spannagl M."/>
            <person name="Pfeifer M."/>
            <person name="Jakobsen K.S."/>
            <person name="Wulff B.B."/>
            <person name="Steuernagel B."/>
            <person name="Mayer K.F."/>
            <person name="Olsen O.A."/>
        </authorList>
    </citation>
    <scope>NUCLEOTIDE SEQUENCE [LARGE SCALE GENOMIC DNA]</scope>
    <source>
        <strain evidence="9">cv. AL8/78</strain>
    </source>
</reference>
<feature type="domain" description="WRKY" evidence="7">
    <location>
        <begin position="216"/>
        <end position="281"/>
    </location>
</feature>